<evidence type="ECO:0000313" key="4">
    <source>
        <dbReference type="EMBL" id="HDS62996.1"/>
    </source>
</evidence>
<dbReference type="GO" id="GO:0003677">
    <property type="term" value="F:DNA binding"/>
    <property type="evidence" value="ECO:0007669"/>
    <property type="project" value="UniProtKB-UniRule"/>
</dbReference>
<dbReference type="SUPFAM" id="SSF56349">
    <property type="entry name" value="DNA breaking-rejoining enzymes"/>
    <property type="match status" value="1"/>
</dbReference>
<evidence type="ECO:0000256" key="2">
    <source>
        <dbReference type="PROSITE-ProRule" id="PRU01248"/>
    </source>
</evidence>
<sequence>MRRGAVNVLSKRGVMSPGDADLCACFLSESRALRGLSLPRVNLYASTLSRCRRFLNTDFDQATVDDLYRAVAVLRAPGAKDGKKSYKKNTLQSTITILRIFYHWLIDNGHSSIPADRIDRIIPDRKDKMTKRAADILTPEEITALMDACRSSRGRALLMTLYEGGFRIGEVGRPLTDDAAAEVRQMIREEMGRE</sequence>
<name>A0A831LR40_9EURY</name>
<evidence type="ECO:0000256" key="1">
    <source>
        <dbReference type="ARBA" id="ARBA00023172"/>
    </source>
</evidence>
<dbReference type="GO" id="GO:0015074">
    <property type="term" value="P:DNA integration"/>
    <property type="evidence" value="ECO:0007669"/>
    <property type="project" value="InterPro"/>
</dbReference>
<keyword evidence="2" id="KW-0238">DNA-binding</keyword>
<dbReference type="InterPro" id="IPR044068">
    <property type="entry name" value="CB"/>
</dbReference>
<proteinExistence type="predicted"/>
<dbReference type="InterPro" id="IPR011010">
    <property type="entry name" value="DNA_brk_join_enz"/>
</dbReference>
<evidence type="ECO:0000259" key="3">
    <source>
        <dbReference type="PROSITE" id="PS51900"/>
    </source>
</evidence>
<dbReference type="InterPro" id="IPR013762">
    <property type="entry name" value="Integrase-like_cat_sf"/>
</dbReference>
<comment type="caution">
    <text evidence="4">The sequence shown here is derived from an EMBL/GenBank/DDBJ whole genome shotgun (WGS) entry which is preliminary data.</text>
</comment>
<keyword evidence="1" id="KW-0233">DNA recombination</keyword>
<dbReference type="Gene3D" id="1.10.443.10">
    <property type="entry name" value="Intergrase catalytic core"/>
    <property type="match status" value="1"/>
</dbReference>
<dbReference type="PROSITE" id="PS51900">
    <property type="entry name" value="CB"/>
    <property type="match status" value="1"/>
</dbReference>
<dbReference type="Proteomes" id="UP000885648">
    <property type="component" value="Unassembled WGS sequence"/>
</dbReference>
<feature type="domain" description="Core-binding (CB)" evidence="3">
    <location>
        <begin position="17"/>
        <end position="106"/>
    </location>
</feature>
<accession>A0A831LR40</accession>
<dbReference type="EMBL" id="DSBY01000103">
    <property type="protein sequence ID" value="HDS62996.1"/>
    <property type="molecule type" value="Genomic_DNA"/>
</dbReference>
<protein>
    <recommendedName>
        <fullName evidence="3">Core-binding (CB) domain-containing protein</fullName>
    </recommendedName>
</protein>
<dbReference type="AlphaFoldDB" id="A0A831LR40"/>
<gene>
    <name evidence="4" type="ORF">ENN52_02485</name>
</gene>
<organism evidence="4">
    <name type="scientific">Methanofollis liminatans</name>
    <dbReference type="NCBI Taxonomy" id="2201"/>
    <lineage>
        <taxon>Archaea</taxon>
        <taxon>Methanobacteriati</taxon>
        <taxon>Methanobacteriota</taxon>
        <taxon>Stenosarchaea group</taxon>
        <taxon>Methanomicrobia</taxon>
        <taxon>Methanomicrobiales</taxon>
        <taxon>Methanomicrobiaceae</taxon>
        <taxon>Methanofollis</taxon>
    </lineage>
</organism>
<dbReference type="GO" id="GO:0006310">
    <property type="term" value="P:DNA recombination"/>
    <property type="evidence" value="ECO:0007669"/>
    <property type="project" value="UniProtKB-KW"/>
</dbReference>
<reference evidence="4" key="1">
    <citation type="journal article" date="2020" name="mSystems">
        <title>Genome- and Community-Level Interaction Insights into Carbon Utilization and Element Cycling Functions of Hydrothermarchaeota in Hydrothermal Sediment.</title>
        <authorList>
            <person name="Zhou Z."/>
            <person name="Liu Y."/>
            <person name="Xu W."/>
            <person name="Pan J."/>
            <person name="Luo Z.H."/>
            <person name="Li M."/>
        </authorList>
    </citation>
    <scope>NUCLEOTIDE SEQUENCE</scope>
    <source>
        <strain evidence="4">SpSt-1183</strain>
    </source>
</reference>